<feature type="transmembrane region" description="Helical" evidence="1">
    <location>
        <begin position="311"/>
        <end position="334"/>
    </location>
</feature>
<feature type="transmembrane region" description="Helical" evidence="1">
    <location>
        <begin position="340"/>
        <end position="360"/>
    </location>
</feature>
<keyword evidence="1" id="KW-1133">Transmembrane helix</keyword>
<feature type="transmembrane region" description="Helical" evidence="1">
    <location>
        <begin position="20"/>
        <end position="42"/>
    </location>
</feature>
<gene>
    <name evidence="2" type="ORF">ACFPM7_02240</name>
</gene>
<keyword evidence="3" id="KW-1185">Reference proteome</keyword>
<sequence length="536" mass="55753">MHAATRTELRDPAPRASVPWWRTATALACVLGAIRVAVVALAPYQQAVGLFDDDAFYYFGVARHIAEGAGSTFNGIDPTNGYHPLWLLTLVPVFSLADSHTALVAVTLVSFAVLIGAARQIDRIGALTARPVLTLAWATPLLVTGTAGPSFFFSGMETGLLLLGLLWLAATWLASDGFTAPWFGLSSALTTGTLMALTVLARLDAVFPMALLGLLALLSWRRKRLPWVRRGLALAAVPAAALAVYLLVNLALFDTALPVSGQAKAIGGGLNPGVVGQFLISPVVFGVPTLLGVGALVVVTAALLRAQPGRLGLGAQFGGVVLAGGVATVGYYALTSSWQLWPWYFSAAPLAIALAGPALAAGRTERLPLRGLTTLVLAVLTVAAAGLTAARAARGGVERSAFIELGPVVARQIDALAPLGAPIAMGDRAGSVGYHLDRPLVHLEGLVNSADYLRALRTGTAPDFLAARGVALYARGDAAEGTPLPSRPGCRQFTEPQQGAGTKFPVVVCDRDLVLTTPVGDGTSYRVWLYRPALPG</sequence>
<dbReference type="EMBL" id="JBHSKF010000001">
    <property type="protein sequence ID" value="MFC5285856.1"/>
    <property type="molecule type" value="Genomic_DNA"/>
</dbReference>
<evidence type="ECO:0000313" key="2">
    <source>
        <dbReference type="EMBL" id="MFC5285856.1"/>
    </source>
</evidence>
<keyword evidence="1" id="KW-0812">Transmembrane</keyword>
<feature type="transmembrane region" description="Helical" evidence="1">
    <location>
        <begin position="232"/>
        <end position="253"/>
    </location>
</feature>
<feature type="transmembrane region" description="Helical" evidence="1">
    <location>
        <begin position="372"/>
        <end position="390"/>
    </location>
</feature>
<organism evidence="2 3">
    <name type="scientific">Actinokineospora guangxiensis</name>
    <dbReference type="NCBI Taxonomy" id="1490288"/>
    <lineage>
        <taxon>Bacteria</taxon>
        <taxon>Bacillati</taxon>
        <taxon>Actinomycetota</taxon>
        <taxon>Actinomycetes</taxon>
        <taxon>Pseudonocardiales</taxon>
        <taxon>Pseudonocardiaceae</taxon>
        <taxon>Actinokineospora</taxon>
    </lineage>
</organism>
<name>A0ABW0EI12_9PSEU</name>
<reference evidence="3" key="1">
    <citation type="journal article" date="2019" name="Int. J. Syst. Evol. Microbiol.">
        <title>The Global Catalogue of Microorganisms (GCM) 10K type strain sequencing project: providing services to taxonomists for standard genome sequencing and annotation.</title>
        <authorList>
            <consortium name="The Broad Institute Genomics Platform"/>
            <consortium name="The Broad Institute Genome Sequencing Center for Infectious Disease"/>
            <person name="Wu L."/>
            <person name="Ma J."/>
        </authorList>
    </citation>
    <scope>NUCLEOTIDE SEQUENCE [LARGE SCALE GENOMIC DNA]</scope>
    <source>
        <strain evidence="3">CCUG 59778</strain>
    </source>
</reference>
<comment type="caution">
    <text evidence="2">The sequence shown here is derived from an EMBL/GenBank/DDBJ whole genome shotgun (WGS) entry which is preliminary data.</text>
</comment>
<proteinExistence type="predicted"/>
<accession>A0ABW0EI12</accession>
<feature type="transmembrane region" description="Helical" evidence="1">
    <location>
        <begin position="195"/>
        <end position="220"/>
    </location>
</feature>
<feature type="transmembrane region" description="Helical" evidence="1">
    <location>
        <begin position="133"/>
        <end position="153"/>
    </location>
</feature>
<protein>
    <recommendedName>
        <fullName evidence="4">4-amino-4-deoxy-L-arabinose transferase-like glycosyltransferase</fullName>
    </recommendedName>
</protein>
<feature type="transmembrane region" description="Helical" evidence="1">
    <location>
        <begin position="279"/>
        <end position="304"/>
    </location>
</feature>
<evidence type="ECO:0008006" key="4">
    <source>
        <dbReference type="Google" id="ProtNLM"/>
    </source>
</evidence>
<evidence type="ECO:0000313" key="3">
    <source>
        <dbReference type="Proteomes" id="UP001596157"/>
    </source>
</evidence>
<evidence type="ECO:0000256" key="1">
    <source>
        <dbReference type="SAM" id="Phobius"/>
    </source>
</evidence>
<keyword evidence="1" id="KW-0472">Membrane</keyword>
<dbReference type="Proteomes" id="UP001596157">
    <property type="component" value="Unassembled WGS sequence"/>
</dbReference>
<feature type="transmembrane region" description="Helical" evidence="1">
    <location>
        <begin position="102"/>
        <end position="121"/>
    </location>
</feature>